<evidence type="ECO:0000313" key="2">
    <source>
        <dbReference type="EMBL" id="PEI86478.1"/>
    </source>
</evidence>
<accession>A0AB73R286</accession>
<evidence type="ECO:0008006" key="3">
    <source>
        <dbReference type="Google" id="ProtNLM"/>
    </source>
</evidence>
<keyword evidence="1" id="KW-0732">Signal</keyword>
<name>A0AB73R286_9BACI</name>
<protein>
    <recommendedName>
        <fullName evidence="3">Group-specific protein</fullName>
    </recommendedName>
</protein>
<feature type="signal peptide" evidence="1">
    <location>
        <begin position="1"/>
        <end position="27"/>
    </location>
</feature>
<dbReference type="EMBL" id="NUEH01000024">
    <property type="protein sequence ID" value="PEI86478.1"/>
    <property type="molecule type" value="Genomic_DNA"/>
</dbReference>
<comment type="caution">
    <text evidence="2">The sequence shown here is derived from an EMBL/GenBank/DDBJ whole genome shotgun (WGS) entry which is preliminary data.</text>
</comment>
<organism evidence="2">
    <name type="scientific">Bacillus toyonensis</name>
    <dbReference type="NCBI Taxonomy" id="155322"/>
    <lineage>
        <taxon>Bacteria</taxon>
        <taxon>Bacillati</taxon>
        <taxon>Bacillota</taxon>
        <taxon>Bacilli</taxon>
        <taxon>Bacillales</taxon>
        <taxon>Bacillaceae</taxon>
        <taxon>Bacillus</taxon>
        <taxon>Bacillus cereus group</taxon>
    </lineage>
</organism>
<evidence type="ECO:0000256" key="1">
    <source>
        <dbReference type="SAM" id="SignalP"/>
    </source>
</evidence>
<reference evidence="2" key="1">
    <citation type="submission" date="2017-09" db="EMBL/GenBank/DDBJ databases">
        <title>Large-scale bioinformatics analysis of Bacillus genomes uncovers conserved roles of natural products in bacterial physiology.</title>
        <authorList>
            <consortium name="Agbiome Team Llc"/>
            <person name="Bleich R.M."/>
            <person name="Kirk G.J."/>
            <person name="Santa Maria K.C."/>
            <person name="Allen S.E."/>
            <person name="Farag S."/>
            <person name="Shank E.A."/>
            <person name="Bowers A."/>
        </authorList>
    </citation>
    <scope>NUCLEOTIDE SEQUENCE</scope>
    <source>
        <strain evidence="2">AFS005430</strain>
    </source>
</reference>
<dbReference type="AlphaFoldDB" id="A0AB73R286"/>
<sequence>MKKLVQTLLAGVVLSAGLVFGTSDAFAYESKGVYSSYKIDFRTDSNSYGGSATIVVTGWAPPGGASVELIPKGGRNPIRSKDVGAGSFKVQWPVRGIPSGLYDIHAGLQFGGESWHGELTNYIQVN</sequence>
<feature type="chain" id="PRO_5044492428" description="Group-specific protein" evidence="1">
    <location>
        <begin position="28"/>
        <end position="126"/>
    </location>
</feature>
<dbReference type="RefSeq" id="WP_098164454.1">
    <property type="nucleotide sequence ID" value="NZ_NUEH01000024.1"/>
</dbReference>
<gene>
    <name evidence="2" type="ORF">CN678_11835</name>
</gene>
<proteinExistence type="predicted"/>
<dbReference type="Proteomes" id="UP000220969">
    <property type="component" value="Unassembled WGS sequence"/>
</dbReference>